<evidence type="ECO:0000313" key="2">
    <source>
        <dbReference type="EMBL" id="JAH63459.1"/>
    </source>
</evidence>
<feature type="transmembrane region" description="Helical" evidence="1">
    <location>
        <begin position="45"/>
        <end position="70"/>
    </location>
</feature>
<organism evidence="2">
    <name type="scientific">Anguilla anguilla</name>
    <name type="common">European freshwater eel</name>
    <name type="synonym">Muraena anguilla</name>
    <dbReference type="NCBI Taxonomy" id="7936"/>
    <lineage>
        <taxon>Eukaryota</taxon>
        <taxon>Metazoa</taxon>
        <taxon>Chordata</taxon>
        <taxon>Craniata</taxon>
        <taxon>Vertebrata</taxon>
        <taxon>Euteleostomi</taxon>
        <taxon>Actinopterygii</taxon>
        <taxon>Neopterygii</taxon>
        <taxon>Teleostei</taxon>
        <taxon>Anguilliformes</taxon>
        <taxon>Anguillidae</taxon>
        <taxon>Anguilla</taxon>
    </lineage>
</organism>
<dbReference type="AlphaFoldDB" id="A0A0E9UC59"/>
<accession>A0A0E9UC59</accession>
<protein>
    <submittedName>
        <fullName evidence="2">Uncharacterized protein</fullName>
    </submittedName>
</protein>
<feature type="transmembrane region" description="Helical" evidence="1">
    <location>
        <begin position="90"/>
        <end position="107"/>
    </location>
</feature>
<keyword evidence="1" id="KW-1133">Transmembrane helix</keyword>
<keyword evidence="1" id="KW-0812">Transmembrane</keyword>
<sequence length="108" mass="11918">MVLRPHLQGLLPISSHNSLLRPASRDSSLGFTMPPGKPRKPSKRICIRTMCLMGIFPNSLASVSAYIITWHACLYPLSDNDSSLEISCPAIVNSLLGFLKLFICVMIF</sequence>
<keyword evidence="1" id="KW-0472">Membrane</keyword>
<evidence type="ECO:0000256" key="1">
    <source>
        <dbReference type="SAM" id="Phobius"/>
    </source>
</evidence>
<proteinExistence type="predicted"/>
<reference evidence="2" key="1">
    <citation type="submission" date="2014-11" db="EMBL/GenBank/DDBJ databases">
        <authorList>
            <person name="Amaro Gonzalez C."/>
        </authorList>
    </citation>
    <scope>NUCLEOTIDE SEQUENCE</scope>
</reference>
<dbReference type="EMBL" id="GBXM01045118">
    <property type="protein sequence ID" value="JAH63459.1"/>
    <property type="molecule type" value="Transcribed_RNA"/>
</dbReference>
<name>A0A0E9UC59_ANGAN</name>
<reference evidence="2" key="2">
    <citation type="journal article" date="2015" name="Fish Shellfish Immunol.">
        <title>Early steps in the European eel (Anguilla anguilla)-Vibrio vulnificus interaction in the gills: Role of the RtxA13 toxin.</title>
        <authorList>
            <person name="Callol A."/>
            <person name="Pajuelo D."/>
            <person name="Ebbesson L."/>
            <person name="Teles M."/>
            <person name="MacKenzie S."/>
            <person name="Amaro C."/>
        </authorList>
    </citation>
    <scope>NUCLEOTIDE SEQUENCE</scope>
</reference>